<dbReference type="Proteomes" id="UP000054107">
    <property type="component" value="Unassembled WGS sequence"/>
</dbReference>
<organism evidence="2 3">
    <name type="scientific">Parasitella parasitica</name>
    <dbReference type="NCBI Taxonomy" id="35722"/>
    <lineage>
        <taxon>Eukaryota</taxon>
        <taxon>Fungi</taxon>
        <taxon>Fungi incertae sedis</taxon>
        <taxon>Mucoromycota</taxon>
        <taxon>Mucoromycotina</taxon>
        <taxon>Mucoromycetes</taxon>
        <taxon>Mucorales</taxon>
        <taxon>Mucorineae</taxon>
        <taxon>Mucoraceae</taxon>
        <taxon>Parasitella</taxon>
    </lineage>
</organism>
<dbReference type="AlphaFoldDB" id="A0A0B7NWJ4"/>
<dbReference type="EMBL" id="LN734067">
    <property type="protein sequence ID" value="CEP19743.1"/>
    <property type="molecule type" value="Genomic_DNA"/>
</dbReference>
<evidence type="ECO:0000256" key="1">
    <source>
        <dbReference type="SAM" id="MobiDB-lite"/>
    </source>
</evidence>
<name>A0A0B7NWJ4_9FUNG</name>
<sequence>MRKPYPYGIPDGKSLSEKTLKTLKADILLADVSLINYSDFDKVISQYLKQQDLDDDQGEVFKAVITAFKTISAKHRNISIKKYVGNVKDYYCSHKDQFLSLYTHKFQLLEKDKENQRDADIVAAEEVSRGISRGRKRLAEQQPNMKQHQEKTLKTSTPSPLSSSVSSSSYRSTVPSSPSMSRFLNPDTDTAIDINKIRSNLKEEAKTLHDIFARGTVLEPAQFKRMSLGLSSIIDFGDTDQDSQKTLLAQRWGPLYEHFKSIYQTRTYHLPKGLKITWILLSAFCLQNNSTVKAKQYIRQVMDAELI</sequence>
<keyword evidence="3" id="KW-1185">Reference proteome</keyword>
<evidence type="ECO:0000313" key="3">
    <source>
        <dbReference type="Proteomes" id="UP000054107"/>
    </source>
</evidence>
<protein>
    <submittedName>
        <fullName evidence="2">Uncharacterized protein</fullName>
    </submittedName>
</protein>
<evidence type="ECO:0000313" key="2">
    <source>
        <dbReference type="EMBL" id="CEP19743.1"/>
    </source>
</evidence>
<accession>A0A0B7NWJ4</accession>
<proteinExistence type="predicted"/>
<gene>
    <name evidence="2" type="primary">PARPA_14059.1 scaffold 47526</name>
</gene>
<reference evidence="2 3" key="1">
    <citation type="submission" date="2014-09" db="EMBL/GenBank/DDBJ databases">
        <authorList>
            <person name="Ellenberger Sabrina"/>
        </authorList>
    </citation>
    <scope>NUCLEOTIDE SEQUENCE [LARGE SCALE GENOMIC DNA]</scope>
    <source>
        <strain evidence="2 3">CBS 412.66</strain>
    </source>
</reference>
<dbReference type="OrthoDB" id="10621543at2759"/>
<feature type="compositionally biased region" description="Low complexity" evidence="1">
    <location>
        <begin position="154"/>
        <end position="182"/>
    </location>
</feature>
<feature type="region of interest" description="Disordered" evidence="1">
    <location>
        <begin position="132"/>
        <end position="184"/>
    </location>
</feature>